<reference evidence="4" key="1">
    <citation type="journal article" date="2014" name="Front. Microbiol.">
        <title>High frequency of phylogenetically diverse reductive dehalogenase-homologous genes in deep subseafloor sedimentary metagenomes.</title>
        <authorList>
            <person name="Kawai M."/>
            <person name="Futagami T."/>
            <person name="Toyoda A."/>
            <person name="Takaki Y."/>
            <person name="Nishi S."/>
            <person name="Hori S."/>
            <person name="Arai W."/>
            <person name="Tsubouchi T."/>
            <person name="Morono Y."/>
            <person name="Uchiyama I."/>
            <person name="Ito T."/>
            <person name="Fujiyama A."/>
            <person name="Inagaki F."/>
            <person name="Takami H."/>
        </authorList>
    </citation>
    <scope>NUCLEOTIDE SEQUENCE</scope>
    <source>
        <strain evidence="4">Expedition CK06-06</strain>
    </source>
</reference>
<keyword evidence="2" id="KW-0489">Methyltransferase</keyword>
<dbReference type="InterPro" id="IPR010426">
    <property type="entry name" value="MTTB_MeTrfase"/>
</dbReference>
<comment type="similarity">
    <text evidence="1">Belongs to the trimethylamine methyltransferase family.</text>
</comment>
<dbReference type="GO" id="GO:0032259">
    <property type="term" value="P:methylation"/>
    <property type="evidence" value="ECO:0007669"/>
    <property type="project" value="UniProtKB-KW"/>
</dbReference>
<proteinExistence type="inferred from homology"/>
<dbReference type="GO" id="GO:0008168">
    <property type="term" value="F:methyltransferase activity"/>
    <property type="evidence" value="ECO:0007669"/>
    <property type="project" value="UniProtKB-KW"/>
</dbReference>
<accession>X0WTF3</accession>
<comment type="caution">
    <text evidence="4">The sequence shown here is derived from an EMBL/GenBank/DDBJ whole genome shotgun (WGS) entry which is preliminary data.</text>
</comment>
<evidence type="ECO:0000256" key="3">
    <source>
        <dbReference type="ARBA" id="ARBA00022679"/>
    </source>
</evidence>
<evidence type="ECO:0000256" key="1">
    <source>
        <dbReference type="ARBA" id="ARBA00007137"/>
    </source>
</evidence>
<feature type="non-terminal residue" evidence="4">
    <location>
        <position position="1"/>
    </location>
</feature>
<protein>
    <recommendedName>
        <fullName evidence="5">Trimethylamine methyltransferase</fullName>
    </recommendedName>
</protein>
<evidence type="ECO:0000256" key="2">
    <source>
        <dbReference type="ARBA" id="ARBA00022603"/>
    </source>
</evidence>
<evidence type="ECO:0008006" key="5">
    <source>
        <dbReference type="Google" id="ProtNLM"/>
    </source>
</evidence>
<keyword evidence="3" id="KW-0808">Transferase</keyword>
<organism evidence="4">
    <name type="scientific">marine sediment metagenome</name>
    <dbReference type="NCBI Taxonomy" id="412755"/>
    <lineage>
        <taxon>unclassified sequences</taxon>
        <taxon>metagenomes</taxon>
        <taxon>ecological metagenomes</taxon>
    </lineage>
</organism>
<name>X0WTF3_9ZZZZ</name>
<dbReference type="EMBL" id="BARS01049524">
    <property type="protein sequence ID" value="GAG33930.1"/>
    <property type="molecule type" value="Genomic_DNA"/>
</dbReference>
<evidence type="ECO:0000313" key="4">
    <source>
        <dbReference type="EMBL" id="GAG33930.1"/>
    </source>
</evidence>
<dbReference type="InterPro" id="IPR038601">
    <property type="entry name" value="MttB-like_sf"/>
</dbReference>
<dbReference type="AlphaFoldDB" id="X0WTF3"/>
<dbReference type="Pfam" id="PF06253">
    <property type="entry name" value="MTTB"/>
    <property type="match status" value="1"/>
</dbReference>
<gene>
    <name evidence="4" type="ORF">S01H1_74070</name>
</gene>
<dbReference type="GO" id="GO:0015948">
    <property type="term" value="P:methanogenesis"/>
    <property type="evidence" value="ECO:0007669"/>
    <property type="project" value="InterPro"/>
</dbReference>
<dbReference type="Gene3D" id="3.20.20.480">
    <property type="entry name" value="Trimethylamine methyltransferase-like"/>
    <property type="match status" value="1"/>
</dbReference>
<sequence>RSTVRGIRGGEWYVPQLGWHDTFEAWEAAGRPMLLEEAREKVKLILATHKSLPFDEDVERELDRIQKRAQMEIQHG</sequence>